<accession>A0A183P213</accession>
<keyword evidence="2" id="KW-1185">Reference proteome</keyword>
<dbReference type="Proteomes" id="UP000269396">
    <property type="component" value="Unassembled WGS sequence"/>
</dbReference>
<dbReference type="AlphaFoldDB" id="A0A183P213"/>
<gene>
    <name evidence="1" type="ORF">SMTD_LOCUS8399</name>
</gene>
<name>A0A183P213_9TREM</name>
<evidence type="ECO:0000313" key="2">
    <source>
        <dbReference type="Proteomes" id="UP000269396"/>
    </source>
</evidence>
<sequence length="74" mass="8782">MLKTVCRHLYKKKSRFFLSSSLELSNVCIVNNLLSESFNNLVEISLDTFNHIRHIRKRRDKSILFGIVSFIWQP</sequence>
<evidence type="ECO:0000313" key="1">
    <source>
        <dbReference type="EMBL" id="VDP44492.1"/>
    </source>
</evidence>
<proteinExistence type="predicted"/>
<organism evidence="1 2">
    <name type="scientific">Schistosoma mattheei</name>
    <dbReference type="NCBI Taxonomy" id="31246"/>
    <lineage>
        <taxon>Eukaryota</taxon>
        <taxon>Metazoa</taxon>
        <taxon>Spiralia</taxon>
        <taxon>Lophotrochozoa</taxon>
        <taxon>Platyhelminthes</taxon>
        <taxon>Trematoda</taxon>
        <taxon>Digenea</taxon>
        <taxon>Strigeidida</taxon>
        <taxon>Schistosomatoidea</taxon>
        <taxon>Schistosomatidae</taxon>
        <taxon>Schistosoma</taxon>
    </lineage>
</organism>
<protein>
    <submittedName>
        <fullName evidence="1">Uncharacterized protein</fullName>
    </submittedName>
</protein>
<reference evidence="1 2" key="1">
    <citation type="submission" date="2018-11" db="EMBL/GenBank/DDBJ databases">
        <authorList>
            <consortium name="Pathogen Informatics"/>
        </authorList>
    </citation>
    <scope>NUCLEOTIDE SEQUENCE [LARGE SCALE GENOMIC DNA]</scope>
    <source>
        <strain>Denwood</strain>
        <strain evidence="2">Zambia</strain>
    </source>
</reference>
<dbReference type="EMBL" id="UZAL01028903">
    <property type="protein sequence ID" value="VDP44492.1"/>
    <property type="molecule type" value="Genomic_DNA"/>
</dbReference>